<feature type="compositionally biased region" description="Low complexity" evidence="8">
    <location>
        <begin position="595"/>
        <end position="605"/>
    </location>
</feature>
<keyword evidence="7" id="KW-0539">Nucleus</keyword>
<feature type="region of interest" description="Disordered" evidence="8">
    <location>
        <begin position="641"/>
        <end position="676"/>
    </location>
</feature>
<dbReference type="PROSITE" id="PS50112">
    <property type="entry name" value="PAS"/>
    <property type="match status" value="1"/>
</dbReference>
<feature type="compositionally biased region" description="Basic and acidic residues" evidence="8">
    <location>
        <begin position="433"/>
        <end position="445"/>
    </location>
</feature>
<keyword evidence="6" id="KW-0804">Transcription</keyword>
<dbReference type="Gene3D" id="3.30.450.20">
    <property type="entry name" value="PAS domain"/>
    <property type="match status" value="2"/>
</dbReference>
<evidence type="ECO:0000256" key="4">
    <source>
        <dbReference type="ARBA" id="ARBA00023125"/>
    </source>
</evidence>
<dbReference type="PANTHER" id="PTHR10649">
    <property type="entry name" value="ARYL HYDROCARBON RECEPTOR"/>
    <property type="match status" value="1"/>
</dbReference>
<dbReference type="Pfam" id="PF00989">
    <property type="entry name" value="PAS"/>
    <property type="match status" value="1"/>
</dbReference>
<feature type="region of interest" description="Disordered" evidence="8">
    <location>
        <begin position="587"/>
        <end position="607"/>
    </location>
</feature>
<gene>
    <name evidence="11" type="ORF">JOQ06_000233</name>
</gene>
<feature type="domain" description="PAS" evidence="9">
    <location>
        <begin position="108"/>
        <end position="171"/>
    </location>
</feature>
<organism evidence="11 12">
    <name type="scientific">Pogonophryne albipinna</name>
    <dbReference type="NCBI Taxonomy" id="1090488"/>
    <lineage>
        <taxon>Eukaryota</taxon>
        <taxon>Metazoa</taxon>
        <taxon>Chordata</taxon>
        <taxon>Craniata</taxon>
        <taxon>Vertebrata</taxon>
        <taxon>Euteleostomi</taxon>
        <taxon>Actinopterygii</taxon>
        <taxon>Neopterygii</taxon>
        <taxon>Teleostei</taxon>
        <taxon>Neoteleostei</taxon>
        <taxon>Acanthomorphata</taxon>
        <taxon>Eupercaria</taxon>
        <taxon>Perciformes</taxon>
        <taxon>Notothenioidei</taxon>
        <taxon>Pogonophryne</taxon>
    </lineage>
</organism>
<dbReference type="SUPFAM" id="SSF55785">
    <property type="entry name" value="PYP-like sensor domain (PAS domain)"/>
    <property type="match status" value="2"/>
</dbReference>
<evidence type="ECO:0000256" key="2">
    <source>
        <dbReference type="ARBA" id="ARBA00022737"/>
    </source>
</evidence>
<dbReference type="CDD" id="cd00130">
    <property type="entry name" value="PAS"/>
    <property type="match status" value="2"/>
</dbReference>
<dbReference type="InterPro" id="IPR039091">
    <property type="entry name" value="AHR/AHRR"/>
</dbReference>
<keyword evidence="4" id="KW-0238">DNA-binding</keyword>
<dbReference type="PROSITE" id="PS50888">
    <property type="entry name" value="BHLH"/>
    <property type="match status" value="1"/>
</dbReference>
<proteinExistence type="predicted"/>
<dbReference type="InterPro" id="IPR011598">
    <property type="entry name" value="bHLH_dom"/>
</dbReference>
<dbReference type="FunFam" id="4.10.280.10:FF:000041">
    <property type="entry name" value="aryl hydrocarbon receptor repressor"/>
    <property type="match status" value="1"/>
</dbReference>
<dbReference type="SMART" id="SM00086">
    <property type="entry name" value="PAC"/>
    <property type="match status" value="1"/>
</dbReference>
<feature type="compositionally biased region" description="Low complexity" evidence="8">
    <location>
        <begin position="181"/>
        <end position="195"/>
    </location>
</feature>
<dbReference type="InterPro" id="IPR035965">
    <property type="entry name" value="PAS-like_dom_sf"/>
</dbReference>
<dbReference type="GO" id="GO:0000976">
    <property type="term" value="F:transcription cis-regulatory region binding"/>
    <property type="evidence" value="ECO:0007669"/>
    <property type="project" value="TreeGrafter"/>
</dbReference>
<evidence type="ECO:0000256" key="8">
    <source>
        <dbReference type="SAM" id="MobiDB-lite"/>
    </source>
</evidence>
<feature type="region of interest" description="Disordered" evidence="8">
    <location>
        <begin position="422"/>
        <end position="448"/>
    </location>
</feature>
<dbReference type="EMBL" id="JAPTMU010000023">
    <property type="protein sequence ID" value="KAJ4923991.1"/>
    <property type="molecule type" value="Genomic_DNA"/>
</dbReference>
<dbReference type="GO" id="GO:0006805">
    <property type="term" value="P:xenobiotic metabolic process"/>
    <property type="evidence" value="ECO:0007669"/>
    <property type="project" value="InterPro"/>
</dbReference>
<protein>
    <recommendedName>
        <fullName evidence="13">Aryl hydrocarbon receptor 1b</fullName>
    </recommendedName>
</protein>
<dbReference type="InterPro" id="IPR013655">
    <property type="entry name" value="PAS_fold_3"/>
</dbReference>
<comment type="caution">
    <text evidence="11">The sequence shown here is derived from an EMBL/GenBank/DDBJ whole genome shotgun (WGS) entry which is preliminary data.</text>
</comment>
<comment type="subcellular location">
    <subcellularLocation>
        <location evidence="1">Nucleus</location>
    </subcellularLocation>
</comment>
<dbReference type="Gene3D" id="4.10.280.10">
    <property type="entry name" value="Helix-loop-helix DNA-binding domain"/>
    <property type="match status" value="1"/>
</dbReference>
<accession>A0AAD6AG21</accession>
<feature type="region of interest" description="Disordered" evidence="8">
    <location>
        <begin position="166"/>
        <end position="201"/>
    </location>
</feature>
<dbReference type="SUPFAM" id="SSF47459">
    <property type="entry name" value="HLH, helix-loop-helix DNA-binding domain"/>
    <property type="match status" value="1"/>
</dbReference>
<dbReference type="SMART" id="SM00353">
    <property type="entry name" value="HLH"/>
    <property type="match status" value="1"/>
</dbReference>
<dbReference type="InterPro" id="IPR013767">
    <property type="entry name" value="PAS_fold"/>
</dbReference>
<dbReference type="GO" id="GO:0034751">
    <property type="term" value="C:aryl hydrocarbon receptor complex"/>
    <property type="evidence" value="ECO:0007669"/>
    <property type="project" value="TreeGrafter"/>
</dbReference>
<keyword evidence="3" id="KW-0805">Transcription regulation</keyword>
<feature type="compositionally biased region" description="Low complexity" evidence="8">
    <location>
        <begin position="20"/>
        <end position="31"/>
    </location>
</feature>
<dbReference type="GO" id="GO:0005634">
    <property type="term" value="C:nucleus"/>
    <property type="evidence" value="ECO:0007669"/>
    <property type="project" value="UniProtKB-SubCell"/>
</dbReference>
<keyword evidence="2" id="KW-0677">Repeat</keyword>
<reference evidence="11" key="1">
    <citation type="submission" date="2022-11" db="EMBL/GenBank/DDBJ databases">
        <title>Chromosome-level genome of Pogonophryne albipinna.</title>
        <authorList>
            <person name="Jo E."/>
        </authorList>
    </citation>
    <scope>NUCLEOTIDE SEQUENCE</scope>
    <source>
        <strain evidence="11">SGF0006</strain>
        <tissue evidence="11">Muscle</tissue>
    </source>
</reference>
<evidence type="ECO:0000259" key="9">
    <source>
        <dbReference type="PROSITE" id="PS50112"/>
    </source>
</evidence>
<dbReference type="GO" id="GO:0046983">
    <property type="term" value="F:protein dimerization activity"/>
    <property type="evidence" value="ECO:0007669"/>
    <property type="project" value="InterPro"/>
</dbReference>
<feature type="region of interest" description="Disordered" evidence="8">
    <location>
        <begin position="1"/>
        <end position="38"/>
    </location>
</feature>
<evidence type="ECO:0000256" key="7">
    <source>
        <dbReference type="ARBA" id="ARBA00023242"/>
    </source>
</evidence>
<dbReference type="AlphaFoldDB" id="A0AAD6AG21"/>
<feature type="domain" description="BHLH" evidence="10">
    <location>
        <begin position="24"/>
        <end position="77"/>
    </location>
</feature>
<dbReference type="Pfam" id="PF08447">
    <property type="entry name" value="PAS_3"/>
    <property type="match status" value="1"/>
</dbReference>
<evidence type="ECO:0000256" key="6">
    <source>
        <dbReference type="ARBA" id="ARBA00023163"/>
    </source>
</evidence>
<evidence type="ECO:0000256" key="1">
    <source>
        <dbReference type="ARBA" id="ARBA00004123"/>
    </source>
</evidence>
<evidence type="ECO:0000259" key="10">
    <source>
        <dbReference type="PROSITE" id="PS50888"/>
    </source>
</evidence>
<keyword evidence="5" id="KW-0010">Activator</keyword>
<evidence type="ECO:0000313" key="11">
    <source>
        <dbReference type="EMBL" id="KAJ4923991.1"/>
    </source>
</evidence>
<evidence type="ECO:0000256" key="5">
    <source>
        <dbReference type="ARBA" id="ARBA00023159"/>
    </source>
</evidence>
<dbReference type="PANTHER" id="PTHR10649:SF18">
    <property type="entry name" value="ARYL HYDROCARBON RECEPTOR 1 BETA"/>
    <property type="match status" value="1"/>
</dbReference>
<feature type="compositionally biased region" description="Basic and acidic residues" evidence="8">
    <location>
        <begin position="1"/>
        <end position="18"/>
    </location>
</feature>
<dbReference type="GO" id="GO:0004879">
    <property type="term" value="F:nuclear receptor activity"/>
    <property type="evidence" value="ECO:0007669"/>
    <property type="project" value="TreeGrafter"/>
</dbReference>
<dbReference type="SMART" id="SM00091">
    <property type="entry name" value="PAS"/>
    <property type="match status" value="2"/>
</dbReference>
<dbReference type="Pfam" id="PF00010">
    <property type="entry name" value="HLH"/>
    <property type="match status" value="1"/>
</dbReference>
<sequence length="892" mass="97639">MARTNGEYRRSSGSEKTQKAKPAPAESAKSNPSKRHRDRLNSELDRLASLLPFPQDVVSSLDKLSILRLSVSFLRTKNFFSVTLKNQLKKSSDEGRASDGHIPEGELLLQALNGFVMVVTADGTVFFCSHTIHDYLGFHQTDVMHQSVFELIHTEDQQEFRSNLHWALNPPSSLGPPTDPSADGESGSSSSCLVSYTPEQLPPENSSFLERGFVVRFRCLLDNSSGFLALNIQGRLKFLHGQSGTQSHGEGSTPPQLALFAIATPLQSPAILEIRTRNMIFRTKHKLDFTPMACDAKGKIVLGYTEAELRARGSGYQFIHAADMLYCAENHVRMMKTGESGLTVFRLLTKENRWKWVQSNARLVYKSGKPDYIIATQRPLVEEEGGEHLRKRSMHLPFTFATGEAMLYQTGYPLHGFPDAFQGKSRGSKSKKGKLDKSSSEDQDPKGLLGALMSQDTSVYVCQPDPEPRMSCHSGLFSQQDGEGFGGLMGGDSWSLTSNVEMGGGTTLGYDPLLATLGSLSIDGEETCSNSELFSALENLGLNAEDLELLLLDERMMQVELDPHHVPSLSDLLSNNEILSYIHDSLESGTEGDSAQPGSQQAALPPAAPPIMHLSQQMQQHISAGELEKAAQITADSKTLTNGHWNHHHHHTAPKASHLNGGHKHQPDSSQQWQLQQPSLHLHFQNQLPTNGSYITNGHSALPPNVEAGYNGVSALNGVSSADVCHYQSLMTQHKHQQPCLSQCPAQSSTLELEQLLGLSPPQHSLQTLEAYSMFNGSTQDSTHSKRTSTNPHPFTRAALFHCHGNRFFSESAHRGRWPARSSEEILVMRADAPGSLAGAESKILENGCLVAATNAAYIRTCLMPNGTGVTTHHLPDPLPALPDPQTSGFFL</sequence>
<evidence type="ECO:0000313" key="12">
    <source>
        <dbReference type="Proteomes" id="UP001219934"/>
    </source>
</evidence>
<dbReference type="InterPro" id="IPR000014">
    <property type="entry name" value="PAS"/>
</dbReference>
<evidence type="ECO:0008006" key="13">
    <source>
        <dbReference type="Google" id="ProtNLM"/>
    </source>
</evidence>
<dbReference type="InterPro" id="IPR001610">
    <property type="entry name" value="PAC"/>
</dbReference>
<evidence type="ECO:0000256" key="3">
    <source>
        <dbReference type="ARBA" id="ARBA00023015"/>
    </source>
</evidence>
<dbReference type="FunFam" id="3.30.450.20:FF:000035">
    <property type="entry name" value="Aryl hydrocarbon receptor"/>
    <property type="match status" value="1"/>
</dbReference>
<dbReference type="InterPro" id="IPR036638">
    <property type="entry name" value="HLH_DNA-bd_sf"/>
</dbReference>
<dbReference type="Proteomes" id="UP001219934">
    <property type="component" value="Unassembled WGS sequence"/>
</dbReference>
<name>A0AAD6AG21_9TELE</name>
<dbReference type="FunFam" id="3.30.450.20:FF:000019">
    <property type="entry name" value="Aryl hydrocarbon receptor 1"/>
    <property type="match status" value="1"/>
</dbReference>
<keyword evidence="12" id="KW-1185">Reference proteome</keyword>